<proteinExistence type="predicted"/>
<comment type="caution">
    <text evidence="1">The sequence shown here is derived from an EMBL/GenBank/DDBJ whole genome shotgun (WGS) entry which is preliminary data.</text>
</comment>
<sequence length="427" mass="48059">MYINQTDIFRTILADKLGHVAPDTHQASSSNEPSRAVSPSGLRNRFTARKEAGLTRRKPRVSRETGEEYAMRREFMDEAYRIHKQLTELTDHLRLIRRAYLSTSPAPLPSRLRQQQQQQQQQQSKPGNELDPEKQRLRYLENAKHLSDREKDEVDVRARLIIKTCRDRVELLERREKLRQAKAPTTTSTTSSLISQFLPSLQALTSSSENTLTPQQRSSIMAAHHGAVVWFLNAQLLKISEAQREMQEERAKIRDERGKSLGALVAKEVVGANGDTGWGRGTVGNGPINLTIPYKPPTKDSATAPDADDPLATESNLDLSPSQIQQFSSENTQLLESMQSTLDTVLHAERSLMEISQLQTTLISHLASQTETIERLYDDANDAIASVDQANTQLKEAKRSGRDARFFLLVFLIGASLALLFLDWYSS</sequence>
<evidence type="ECO:0000313" key="1">
    <source>
        <dbReference type="EMBL" id="KAJ9113618.1"/>
    </source>
</evidence>
<organism evidence="1 2">
    <name type="scientific">Naganishia vaughanmartiniae</name>
    <dbReference type="NCBI Taxonomy" id="1424756"/>
    <lineage>
        <taxon>Eukaryota</taxon>
        <taxon>Fungi</taxon>
        <taxon>Dikarya</taxon>
        <taxon>Basidiomycota</taxon>
        <taxon>Agaricomycotina</taxon>
        <taxon>Tremellomycetes</taxon>
        <taxon>Filobasidiales</taxon>
        <taxon>Filobasidiaceae</taxon>
        <taxon>Naganishia</taxon>
    </lineage>
</organism>
<reference evidence="1" key="1">
    <citation type="submission" date="2023-04" db="EMBL/GenBank/DDBJ databases">
        <title>Draft Genome sequencing of Naganishia species isolated from polar environments using Oxford Nanopore Technology.</title>
        <authorList>
            <person name="Leo P."/>
            <person name="Venkateswaran K."/>
        </authorList>
    </citation>
    <scope>NUCLEOTIDE SEQUENCE</scope>
    <source>
        <strain evidence="1">MNA-CCFEE 5425</strain>
    </source>
</reference>
<keyword evidence="2" id="KW-1185">Reference proteome</keyword>
<dbReference type="Proteomes" id="UP001243375">
    <property type="component" value="Unassembled WGS sequence"/>
</dbReference>
<name>A0ACC2WPD4_9TREE</name>
<evidence type="ECO:0000313" key="2">
    <source>
        <dbReference type="Proteomes" id="UP001243375"/>
    </source>
</evidence>
<accession>A0ACC2WPD4</accession>
<gene>
    <name evidence="1" type="ORF">QFC22_005926</name>
</gene>
<protein>
    <submittedName>
        <fullName evidence="1">Uncharacterized protein</fullName>
    </submittedName>
</protein>
<dbReference type="EMBL" id="JASBWU010000021">
    <property type="protein sequence ID" value="KAJ9113618.1"/>
    <property type="molecule type" value="Genomic_DNA"/>
</dbReference>